<evidence type="ECO:0000313" key="1">
    <source>
        <dbReference type="EMBL" id="KAA1106696.1"/>
    </source>
</evidence>
<reference evidence="1 2" key="1">
    <citation type="submission" date="2019-05" db="EMBL/GenBank/DDBJ databases">
        <title>Emergence of the Ug99 lineage of the wheat stem rust pathogen through somatic hybridization.</title>
        <authorList>
            <person name="Li F."/>
            <person name="Upadhyaya N.M."/>
            <person name="Sperschneider J."/>
            <person name="Matny O."/>
            <person name="Nguyen-Phuc H."/>
            <person name="Mago R."/>
            <person name="Raley C."/>
            <person name="Miller M.E."/>
            <person name="Silverstein K.A.T."/>
            <person name="Henningsen E."/>
            <person name="Hirsch C.D."/>
            <person name="Visser B."/>
            <person name="Pretorius Z.A."/>
            <person name="Steffenson B.J."/>
            <person name="Schwessinger B."/>
            <person name="Dodds P.N."/>
            <person name="Figueroa M."/>
        </authorList>
    </citation>
    <scope>NUCLEOTIDE SEQUENCE [LARGE SCALE GENOMIC DNA]</scope>
    <source>
        <strain evidence="1 2">Ug99</strain>
    </source>
</reference>
<protein>
    <submittedName>
        <fullName evidence="1">Uncharacterized protein</fullName>
    </submittedName>
</protein>
<evidence type="ECO:0000313" key="2">
    <source>
        <dbReference type="Proteomes" id="UP000325313"/>
    </source>
</evidence>
<accession>A0A5B0Q0I6</accession>
<dbReference type="AlphaFoldDB" id="A0A5B0Q0I6"/>
<sequence>MFKHAPTITFSFLARCVSGQPDQSIGLYSDDCGDTSAKSNELDKGWHRANF</sequence>
<comment type="caution">
    <text evidence="1">The sequence shown here is derived from an EMBL/GenBank/DDBJ whole genome shotgun (WGS) entry which is preliminary data.</text>
</comment>
<dbReference type="EMBL" id="VDEP01000310">
    <property type="protein sequence ID" value="KAA1106696.1"/>
    <property type="molecule type" value="Genomic_DNA"/>
</dbReference>
<gene>
    <name evidence="1" type="ORF">PGTUg99_008328</name>
</gene>
<organism evidence="1 2">
    <name type="scientific">Puccinia graminis f. sp. tritici</name>
    <dbReference type="NCBI Taxonomy" id="56615"/>
    <lineage>
        <taxon>Eukaryota</taxon>
        <taxon>Fungi</taxon>
        <taxon>Dikarya</taxon>
        <taxon>Basidiomycota</taxon>
        <taxon>Pucciniomycotina</taxon>
        <taxon>Pucciniomycetes</taxon>
        <taxon>Pucciniales</taxon>
        <taxon>Pucciniaceae</taxon>
        <taxon>Puccinia</taxon>
    </lineage>
</organism>
<dbReference type="Proteomes" id="UP000325313">
    <property type="component" value="Unassembled WGS sequence"/>
</dbReference>
<name>A0A5B0Q0I6_PUCGR</name>
<proteinExistence type="predicted"/>